<dbReference type="GO" id="GO:0005739">
    <property type="term" value="C:mitochondrion"/>
    <property type="evidence" value="ECO:0007669"/>
    <property type="project" value="UniProtKB-SubCell"/>
</dbReference>
<organism evidence="2 3">
    <name type="scientific">Friedmanniomyces simplex</name>
    <dbReference type="NCBI Taxonomy" id="329884"/>
    <lineage>
        <taxon>Eukaryota</taxon>
        <taxon>Fungi</taxon>
        <taxon>Dikarya</taxon>
        <taxon>Ascomycota</taxon>
        <taxon>Pezizomycotina</taxon>
        <taxon>Dothideomycetes</taxon>
        <taxon>Dothideomycetidae</taxon>
        <taxon>Mycosphaerellales</taxon>
        <taxon>Teratosphaeriaceae</taxon>
        <taxon>Friedmanniomyces</taxon>
    </lineage>
</organism>
<dbReference type="InterPro" id="IPR003789">
    <property type="entry name" value="Asn/Gln_tRNA_amidoTrase-B-like"/>
</dbReference>
<dbReference type="InterPro" id="IPR042184">
    <property type="entry name" value="YqeY/Aim41_N"/>
</dbReference>
<keyword evidence="3" id="KW-1185">Reference proteome</keyword>
<dbReference type="InterPro" id="IPR019004">
    <property type="entry name" value="YqeY/Aim41"/>
</dbReference>
<dbReference type="Pfam" id="PF09424">
    <property type="entry name" value="YqeY"/>
    <property type="match status" value="1"/>
</dbReference>
<evidence type="ECO:0000256" key="1">
    <source>
        <dbReference type="RuleBase" id="RU365099"/>
    </source>
</evidence>
<dbReference type="STRING" id="329884.A0A4U0XR73"/>
<sequence length="304" mass="33679">MQQKDKPRLAIVRSLLADVTNAAKTSSPVQTDMQLLSLLRKRATAAQTAKAEFAGAGRQDLVEQEEQQAKVLEDVRDAVQRVVEEGKAVLAAGGKAANMGDVLKKLLGAGGSLEGKNVERSEVARVRTEHSAFSTVIIIKNDMAPVCHLLRIPPEIRTMIWEYTVVDTQCQYEAALFYMRREEQVPEQPPQARALDPVAPPSLYVKLCCGADLLGGIRRLVFKIYSLPEYHRSQHVLAGKTVSFSITDDGQAVVGINDRLLAHPEWEYAGFMVLAKLRMEVVRARNYTLRRAEVVKECDVVVGE</sequence>
<gene>
    <name evidence="1" type="primary">AIM41</name>
    <name evidence="2" type="ORF">B0A55_02520</name>
</gene>
<comment type="subcellular location">
    <subcellularLocation>
        <location evidence="1">Mitochondrion</location>
    </subcellularLocation>
</comment>
<keyword evidence="1" id="KW-0496">Mitochondrion</keyword>
<reference evidence="2 3" key="1">
    <citation type="submission" date="2017-03" db="EMBL/GenBank/DDBJ databases">
        <title>Genomes of endolithic fungi from Antarctica.</title>
        <authorList>
            <person name="Coleine C."/>
            <person name="Masonjones S."/>
            <person name="Stajich J.E."/>
        </authorList>
    </citation>
    <scope>NUCLEOTIDE SEQUENCE [LARGE SCALE GENOMIC DNA]</scope>
    <source>
        <strain evidence="2 3">CCFEE 5184</strain>
    </source>
</reference>
<dbReference type="AlphaFoldDB" id="A0A4U0XR73"/>
<comment type="caution">
    <text evidence="2">The sequence shown here is derived from an EMBL/GenBank/DDBJ whole genome shotgun (WGS) entry which is preliminary data.</text>
</comment>
<dbReference type="SUPFAM" id="SSF89095">
    <property type="entry name" value="GatB/YqeY motif"/>
    <property type="match status" value="1"/>
</dbReference>
<evidence type="ECO:0000313" key="2">
    <source>
        <dbReference type="EMBL" id="TKA79081.1"/>
    </source>
</evidence>
<dbReference type="Gene3D" id="1.10.1510.10">
    <property type="entry name" value="Uncharacterised protein YqeY/AIM41 PF09424, N-terminal domain"/>
    <property type="match status" value="1"/>
</dbReference>
<comment type="similarity">
    <text evidence="1">Belongs to the AIM41 family.</text>
</comment>
<protein>
    <recommendedName>
        <fullName evidence="1">Altered inheritance of mitochondria protein 41</fullName>
    </recommendedName>
</protein>
<dbReference type="OrthoDB" id="538640at2759"/>
<dbReference type="PANTHER" id="PTHR28055:SF1">
    <property type="entry name" value="ALTERED INHERITANCE OF MITOCHONDRIA PROTEIN 41, MITOCHONDRIAL"/>
    <property type="match status" value="1"/>
</dbReference>
<accession>A0A4U0XR73</accession>
<dbReference type="GO" id="GO:0016884">
    <property type="term" value="F:carbon-nitrogen ligase activity, with glutamine as amido-N-donor"/>
    <property type="evidence" value="ECO:0007669"/>
    <property type="project" value="UniProtKB-UniRule"/>
</dbReference>
<dbReference type="Proteomes" id="UP000309340">
    <property type="component" value="Unassembled WGS sequence"/>
</dbReference>
<name>A0A4U0XR73_9PEZI</name>
<evidence type="ECO:0000313" key="3">
    <source>
        <dbReference type="Proteomes" id="UP000309340"/>
    </source>
</evidence>
<proteinExistence type="inferred from homology"/>
<dbReference type="EMBL" id="NAJQ01000098">
    <property type="protein sequence ID" value="TKA79081.1"/>
    <property type="molecule type" value="Genomic_DNA"/>
</dbReference>
<dbReference type="PANTHER" id="PTHR28055">
    <property type="entry name" value="ALTERED INHERITANCE OF MITOCHONDRIA PROTEIN 41, MITOCHONDRIAL"/>
    <property type="match status" value="1"/>
</dbReference>